<dbReference type="GO" id="GO:0032039">
    <property type="term" value="C:integrator complex"/>
    <property type="evidence" value="ECO:0007669"/>
    <property type="project" value="TreeGrafter"/>
</dbReference>
<evidence type="ECO:0000256" key="5">
    <source>
        <dbReference type="ARBA" id="ARBA00023242"/>
    </source>
</evidence>
<accession>G7Y323</accession>
<comment type="subcellular location">
    <subcellularLocation>
        <location evidence="2">Chromosome</location>
    </subcellularLocation>
    <subcellularLocation>
        <location evidence="1">Nucleus</location>
    </subcellularLocation>
</comment>
<comment type="similarity">
    <text evidence="3">Belongs to the Integrator subunit 8 family.</text>
</comment>
<evidence type="ECO:0000313" key="9">
    <source>
        <dbReference type="Proteomes" id="UP000008909"/>
    </source>
</evidence>
<feature type="region of interest" description="Disordered" evidence="6">
    <location>
        <begin position="1089"/>
        <end position="1108"/>
    </location>
</feature>
<evidence type="ECO:0000259" key="7">
    <source>
        <dbReference type="Pfam" id="PF25756"/>
    </source>
</evidence>
<keyword evidence="5" id="KW-0539">Nucleus</keyword>
<sequence length="1935" mass="213726">MAVRDRKVATAERSVAIAILEKGASLSRKPPNARPTAQRNENGKNDLLQTAIAKLVNNGEEAGEDLSKFISIQRRGRCRNPQDDSNFLENQFEQWDLPAILRVIDRMSLTGRSSTPSGPSQSGGIREQGELTINKDGVGPSTDSFAINPSLVHVVIPVPTRLDRQRILAVLPYTAKFPEFCKNQRHVIYMTTIPAATKIANSFCFLGLFGQCGEHVAHVSFDRGFVEFDLLVQQCSMHAMEAPGDSDSPEAGVHDNLCGWKTERKLMSRSPKNVPGLNGLCEGGIFTLDVEVTKTENIGDKDSLRCLSSVNFYQVQKRGFVNINRCKPVTCFPVVSFVSGLGVDNYALEAVADIFDCMESNVSDSDKNWLYYLVRPTQLLVDVKSLSVAQQLSLLKQLLSQAEVADRRISGSVRSDGLCENDGGPDRPHSSTLLFGTDGEPNTPYRKSKILNALSMQIAAGLKFNLNLFSVTYEIPVRLLARLYRILVTTTAKNSPVLQPLFDHAEDKENIFVVNPYARFTWNKLHPTTIYALVSYHIWCLQVSLVSSMLPQPFRNLTPIVAGLTEIPDLAFFTDNRVEVGVILGRSEESVSQLNQVLSQLDLLKFARPHPSAFPLVGPGLPPALGAPAYMDVDDATKHGSDQVNSNISIRDAEVLSTEFISCSLNFVLGRYAFQKQHFEEAEEKFGTALSTMLEAQLTYTEEVGVTPSLLEVYLKACQSTKVDRPLPVTVPAGAYPSHFVQSFCVRLERSVLEEKETGEPFWRESLSCSGLVESSYLKLIAPEDISAEDHLVQVLMEDVHSEDKGPKELVVPIDQSLRERLAQLCSLYTVSWSSRPVPSTIRPTKLPKLERTLVTDEARKFESCRQLFTKVVVCNTVERLVSGFFTAPAQLTVLLFTTPATSSLSNDYNDGHSLPQIDPQLGRDFLLDCLACFLRVAINRSTCWARRQCEFVYQFITYLVQQGINWLGGGLTTQARESALSTMQFNFTGFLNALVSHCLFTLLPTDCQAFVQSLAGSPSSMFDDSTKDSVRRLGVDTNLWGLHGLARALEYRPSGSSEPGERRDGKWTSNDTPDNHFKSTLDIDMRNPNTSAFTNPPSAASRISSDRERDLFCDSTPTTHSSFEVSMLLASYSPSDVNTNVRRLLKSMPAWAILELNASWLPALRQLVGLELFSGPSFTGILDENVIDILLAHEPHVATLLVAMVQLAMASVALQLQTTIELTHARSLLLAAMNGLASLTAVYCTPCHLGRLTDAFQWLRAAVQHELFLSELLEVFLTPAHTTSVPSRDAQEGNTSSQNQSIRRYHWSDLSRRAKVCLYHAAGLHQNASELENKMSATILFAVSPPLVIAAACFLLMSHEHYFLLPPAKHSKSSGSGLPKGPLSGRGPYSGPLGLIRALLRLHRTSSSMNLPCSSSTDSACAVDMPGSSDSTRSGATDWVSDSTSTPPSRSNPANRPQTHSLKTSINNLWNLVLFGCLVPELTEQQQQSQDVAGPAVFDGKTERSQIRIPILILIARMLASSARSVKPTSDSKWKGADLSSRVNMNLNLLNHLLVCIAHITHAISPSFHLPQPLISVDAIATYQPVTESRVTVNEAKSENHKPVEGGRKRSRKLSIHSWWNVKLGEYIRESREEHCETRGRLRGCGRRTPVKIWTFRILVAFVWETNVRYKLEIKQRIGKFRQIPSRGTCNTIPEDVDPFIKFRCTGMAAKHRKCAAAERYLCVVPPASIQIVRIEANNTSTIKIGRKSYTSLSVLSSANRKSHGDPIKGGRPHQEYGNFLSMPFMQVTLCSDLSTRLVSYTGIEKTTTLSMVDVPASDPLSNANNDGNDAPAAHHPHQELYQKHRARGACGGLLNPTPLDCLDSYADYIWDVRLLETLSTSALGQGALELHAKFNAFLSVPELNCNNPPHVLSETADARALEFLAMMADKHMT</sequence>
<evidence type="ECO:0000256" key="4">
    <source>
        <dbReference type="ARBA" id="ARBA00022454"/>
    </source>
</evidence>
<feature type="compositionally biased region" description="Polar residues" evidence="6">
    <location>
        <begin position="1429"/>
        <end position="1461"/>
    </location>
</feature>
<dbReference type="Proteomes" id="UP000008909">
    <property type="component" value="Unassembled WGS sequence"/>
</dbReference>
<dbReference type="PANTHER" id="PTHR13350:SF1">
    <property type="entry name" value="INTEGRATOR COMPLEX SUBUNIT 8"/>
    <property type="match status" value="1"/>
</dbReference>
<keyword evidence="9" id="KW-1185">Reference proteome</keyword>
<evidence type="ECO:0000313" key="8">
    <source>
        <dbReference type="EMBL" id="GAA47355.1"/>
    </source>
</evidence>
<dbReference type="PANTHER" id="PTHR13350">
    <property type="entry name" value="INTEGRATOR COMPLEX SUBUNIT 8"/>
    <property type="match status" value="1"/>
</dbReference>
<proteinExistence type="inferred from homology"/>
<feature type="domain" description="INTS8 TPR repeats" evidence="7">
    <location>
        <begin position="1861"/>
        <end position="1931"/>
    </location>
</feature>
<feature type="region of interest" description="Disordered" evidence="6">
    <location>
        <begin position="416"/>
        <end position="438"/>
    </location>
</feature>
<dbReference type="InterPro" id="IPR057980">
    <property type="entry name" value="TPR_INTS8"/>
</dbReference>
<feature type="region of interest" description="Disordered" evidence="6">
    <location>
        <begin position="1052"/>
        <end position="1081"/>
    </location>
</feature>
<evidence type="ECO:0000256" key="3">
    <source>
        <dbReference type="ARBA" id="ARBA00007147"/>
    </source>
</evidence>
<name>G7Y323_CLOSI</name>
<gene>
    <name evidence="8" type="ORF">CLF_100260</name>
</gene>
<reference evidence="8" key="1">
    <citation type="journal article" date="2011" name="Genome Biol.">
        <title>The draft genome of the carcinogenic human liver fluke Clonorchis sinensis.</title>
        <authorList>
            <person name="Wang X."/>
            <person name="Chen W."/>
            <person name="Huang Y."/>
            <person name="Sun J."/>
            <person name="Men J."/>
            <person name="Liu H."/>
            <person name="Luo F."/>
            <person name="Guo L."/>
            <person name="Lv X."/>
            <person name="Deng C."/>
            <person name="Zhou C."/>
            <person name="Fan Y."/>
            <person name="Li X."/>
            <person name="Huang L."/>
            <person name="Hu Y."/>
            <person name="Liang C."/>
            <person name="Hu X."/>
            <person name="Xu J."/>
            <person name="Yu X."/>
        </authorList>
    </citation>
    <scope>NUCLEOTIDE SEQUENCE [LARGE SCALE GENOMIC DNA]</scope>
    <source>
        <strain evidence="8">Henan</strain>
    </source>
</reference>
<evidence type="ECO:0000256" key="2">
    <source>
        <dbReference type="ARBA" id="ARBA00004286"/>
    </source>
</evidence>
<feature type="region of interest" description="Disordered" evidence="6">
    <location>
        <begin position="1423"/>
        <end position="1461"/>
    </location>
</feature>
<dbReference type="GO" id="GO:0034472">
    <property type="term" value="P:snRNA 3'-end processing"/>
    <property type="evidence" value="ECO:0007669"/>
    <property type="project" value="InterPro"/>
</dbReference>
<dbReference type="EMBL" id="DF142835">
    <property type="protein sequence ID" value="GAA47355.1"/>
    <property type="molecule type" value="Genomic_DNA"/>
</dbReference>
<dbReference type="Pfam" id="PF25756">
    <property type="entry name" value="TPR_INTS8"/>
    <property type="match status" value="1"/>
</dbReference>
<keyword evidence="4" id="KW-0158">Chromosome</keyword>
<dbReference type="InterPro" id="IPR038751">
    <property type="entry name" value="INTS8"/>
</dbReference>
<protein>
    <recommendedName>
        <fullName evidence="7">INTS8 TPR repeats domain-containing protein</fullName>
    </recommendedName>
</protein>
<feature type="region of interest" description="Disordered" evidence="6">
    <location>
        <begin position="24"/>
        <end position="45"/>
    </location>
</feature>
<dbReference type="GO" id="GO:0005694">
    <property type="term" value="C:chromosome"/>
    <property type="evidence" value="ECO:0007669"/>
    <property type="project" value="UniProtKB-SubCell"/>
</dbReference>
<reference key="2">
    <citation type="submission" date="2011-10" db="EMBL/GenBank/DDBJ databases">
        <title>The genome and transcriptome sequence of Clonorchis sinensis provide insights into the carcinogenic liver fluke.</title>
        <authorList>
            <person name="Wang X."/>
            <person name="Huang Y."/>
            <person name="Chen W."/>
            <person name="Liu H."/>
            <person name="Guo L."/>
            <person name="Chen Y."/>
            <person name="Luo F."/>
            <person name="Zhou W."/>
            <person name="Sun J."/>
            <person name="Mao Q."/>
            <person name="Liang P."/>
            <person name="Zhou C."/>
            <person name="Tian Y."/>
            <person name="Men J."/>
            <person name="Lv X."/>
            <person name="Huang L."/>
            <person name="Zhou J."/>
            <person name="Hu Y."/>
            <person name="Li R."/>
            <person name="Zhang F."/>
            <person name="Lei H."/>
            <person name="Li X."/>
            <person name="Hu X."/>
            <person name="Liang C."/>
            <person name="Xu J."/>
            <person name="Wu Z."/>
            <person name="Yu X."/>
        </authorList>
    </citation>
    <scope>NUCLEOTIDE SEQUENCE</scope>
    <source>
        <strain>Henan</strain>
    </source>
</reference>
<evidence type="ECO:0000256" key="1">
    <source>
        <dbReference type="ARBA" id="ARBA00004123"/>
    </source>
</evidence>
<feature type="compositionally biased region" description="Polar residues" evidence="6">
    <location>
        <begin position="1089"/>
        <end position="1104"/>
    </location>
</feature>
<organism evidence="8 9">
    <name type="scientific">Clonorchis sinensis</name>
    <name type="common">Chinese liver fluke</name>
    <dbReference type="NCBI Taxonomy" id="79923"/>
    <lineage>
        <taxon>Eukaryota</taxon>
        <taxon>Metazoa</taxon>
        <taxon>Spiralia</taxon>
        <taxon>Lophotrochozoa</taxon>
        <taxon>Platyhelminthes</taxon>
        <taxon>Trematoda</taxon>
        <taxon>Digenea</taxon>
        <taxon>Opisthorchiida</taxon>
        <taxon>Opisthorchiata</taxon>
        <taxon>Opisthorchiidae</taxon>
        <taxon>Clonorchis</taxon>
    </lineage>
</organism>
<evidence type="ECO:0000256" key="6">
    <source>
        <dbReference type="SAM" id="MobiDB-lite"/>
    </source>
</evidence>